<evidence type="ECO:0000256" key="2">
    <source>
        <dbReference type="ARBA" id="ARBA00022448"/>
    </source>
</evidence>
<dbReference type="InterPro" id="IPR045621">
    <property type="entry name" value="BPD_transp_1_N"/>
</dbReference>
<keyword evidence="3" id="KW-1003">Cell membrane</keyword>
<comment type="similarity">
    <text evidence="7">Belongs to the binding-protein-dependent transport system permease family.</text>
</comment>
<dbReference type="Gene3D" id="1.10.3720.10">
    <property type="entry name" value="MetI-like"/>
    <property type="match status" value="1"/>
</dbReference>
<evidence type="ECO:0000256" key="1">
    <source>
        <dbReference type="ARBA" id="ARBA00004651"/>
    </source>
</evidence>
<dbReference type="PROSITE" id="PS50928">
    <property type="entry name" value="ABC_TM1"/>
    <property type="match status" value="1"/>
</dbReference>
<dbReference type="EMBL" id="JAPEVI010000003">
    <property type="protein sequence ID" value="MCX2723418.1"/>
    <property type="molecule type" value="Genomic_DNA"/>
</dbReference>
<organism evidence="9 10">
    <name type="scientific">Roseibium salinum</name>
    <dbReference type="NCBI Taxonomy" id="1604349"/>
    <lineage>
        <taxon>Bacteria</taxon>
        <taxon>Pseudomonadati</taxon>
        <taxon>Pseudomonadota</taxon>
        <taxon>Alphaproteobacteria</taxon>
        <taxon>Hyphomicrobiales</taxon>
        <taxon>Stappiaceae</taxon>
        <taxon>Roseibium</taxon>
    </lineage>
</organism>
<comment type="caution">
    <text evidence="9">The sequence shown here is derived from an EMBL/GenBank/DDBJ whole genome shotgun (WGS) entry which is preliminary data.</text>
</comment>
<keyword evidence="2 7" id="KW-0813">Transport</keyword>
<dbReference type="PANTHER" id="PTHR30465">
    <property type="entry name" value="INNER MEMBRANE ABC TRANSPORTER"/>
    <property type="match status" value="1"/>
</dbReference>
<dbReference type="InterPro" id="IPR035906">
    <property type="entry name" value="MetI-like_sf"/>
</dbReference>
<feature type="domain" description="ABC transmembrane type-1" evidence="8">
    <location>
        <begin position="110"/>
        <end position="326"/>
    </location>
</feature>
<keyword evidence="5 7" id="KW-1133">Transmembrane helix</keyword>
<dbReference type="PANTHER" id="PTHR30465:SF43">
    <property type="entry name" value="OLIGOPEPTIDE ABC TRANSPORTER, PERMEASE PROTEIN"/>
    <property type="match status" value="1"/>
</dbReference>
<keyword evidence="10" id="KW-1185">Reference proteome</keyword>
<dbReference type="SUPFAM" id="SSF161098">
    <property type="entry name" value="MetI-like"/>
    <property type="match status" value="1"/>
</dbReference>
<feature type="transmembrane region" description="Helical" evidence="7">
    <location>
        <begin position="149"/>
        <end position="170"/>
    </location>
</feature>
<evidence type="ECO:0000256" key="6">
    <source>
        <dbReference type="ARBA" id="ARBA00023136"/>
    </source>
</evidence>
<dbReference type="RefSeq" id="WP_265963197.1">
    <property type="nucleotide sequence ID" value="NZ_JAPEVI010000003.1"/>
</dbReference>
<feature type="transmembrane region" description="Helical" evidence="7">
    <location>
        <begin position="196"/>
        <end position="219"/>
    </location>
</feature>
<evidence type="ECO:0000313" key="10">
    <source>
        <dbReference type="Proteomes" id="UP001300261"/>
    </source>
</evidence>
<dbReference type="InterPro" id="IPR000515">
    <property type="entry name" value="MetI-like"/>
</dbReference>
<keyword evidence="6 7" id="KW-0472">Membrane</keyword>
<dbReference type="Pfam" id="PF19300">
    <property type="entry name" value="BPD_transp_1_N"/>
    <property type="match status" value="1"/>
</dbReference>
<feature type="transmembrane region" description="Helical" evidence="7">
    <location>
        <begin position="9"/>
        <end position="27"/>
    </location>
</feature>
<proteinExistence type="inferred from homology"/>
<comment type="subcellular location">
    <subcellularLocation>
        <location evidence="1 7">Cell membrane</location>
        <topology evidence="1 7">Multi-pass membrane protein</topology>
    </subcellularLocation>
</comment>
<feature type="transmembrane region" description="Helical" evidence="7">
    <location>
        <begin position="305"/>
        <end position="329"/>
    </location>
</feature>
<evidence type="ECO:0000256" key="3">
    <source>
        <dbReference type="ARBA" id="ARBA00022475"/>
    </source>
</evidence>
<evidence type="ECO:0000259" key="8">
    <source>
        <dbReference type="PROSITE" id="PS50928"/>
    </source>
</evidence>
<reference evidence="9 10" key="1">
    <citation type="journal article" date="2016" name="Int. J. Syst. Evol. Microbiol.">
        <title>Labrenzia salina sp. nov., isolated from the rhizosphere of the halophyte Arthrocnemum macrostachyum.</title>
        <authorList>
            <person name="Camacho M."/>
            <person name="Redondo-Gomez S."/>
            <person name="Rodriguez-Llorente I."/>
            <person name="Rohde M."/>
            <person name="Sproer C."/>
            <person name="Schumann P."/>
            <person name="Klenk H.P."/>
            <person name="Montero-Calasanz M.D.C."/>
        </authorList>
    </citation>
    <scope>NUCLEOTIDE SEQUENCE [LARGE SCALE GENOMIC DNA]</scope>
    <source>
        <strain evidence="9 10">DSM 29163</strain>
    </source>
</reference>
<protein>
    <submittedName>
        <fullName evidence="9">ABC transporter permease</fullName>
    </submittedName>
</protein>
<sequence length="341" mass="37733">MLYYIIRRILMMVPTLLVISFLIFFIVELPAGDYISNQIAALKSSGEASSVAKLEFLRKEFSLDRPFLERYLVWVGLWPGPHGFDGLLQGNWGWSFEFDKPVDYVIGPTLPLTVVLNFATILFVYVVSFPIGIYSATRQYSWGDYGFTFLGYVGLATPNFLLALILLYMFNRWFGLSIGGLMAPEYIDSPWSVDKILSVLAHLIVPTIVIGTSGTAAMIRRLRANLLDELHKQYVTTGRAKGLKEGQLLVKYPLRMAINPFIADIGNLIPSLVSGSVIVSVVMSLPTVGPVLVSALQSQDQFLSGFILLFVAILTLIGMLISDLLLAVLDPRIRLGGRASS</sequence>
<keyword evidence="4 7" id="KW-0812">Transmembrane</keyword>
<evidence type="ECO:0000256" key="7">
    <source>
        <dbReference type="RuleBase" id="RU363032"/>
    </source>
</evidence>
<feature type="transmembrane region" description="Helical" evidence="7">
    <location>
        <begin position="114"/>
        <end position="137"/>
    </location>
</feature>
<gene>
    <name evidence="9" type="ORF">ON753_13715</name>
</gene>
<feature type="transmembrane region" description="Helical" evidence="7">
    <location>
        <begin position="261"/>
        <end position="285"/>
    </location>
</feature>
<dbReference type="Proteomes" id="UP001300261">
    <property type="component" value="Unassembled WGS sequence"/>
</dbReference>
<dbReference type="Pfam" id="PF00528">
    <property type="entry name" value="BPD_transp_1"/>
    <property type="match status" value="1"/>
</dbReference>
<evidence type="ECO:0000256" key="5">
    <source>
        <dbReference type="ARBA" id="ARBA00022989"/>
    </source>
</evidence>
<evidence type="ECO:0000313" key="9">
    <source>
        <dbReference type="EMBL" id="MCX2723418.1"/>
    </source>
</evidence>
<accession>A0ABT3R2I9</accession>
<evidence type="ECO:0000256" key="4">
    <source>
        <dbReference type="ARBA" id="ARBA00022692"/>
    </source>
</evidence>
<name>A0ABT3R2I9_9HYPH</name>